<sequence length="47" mass="5378">MKPKARFIKSVIAAAQDCDTTLPWARGKRNAIELQLLRRSAQRRKLA</sequence>
<dbReference type="Proteomes" id="UP001595629">
    <property type="component" value="Unassembled WGS sequence"/>
</dbReference>
<evidence type="ECO:0008006" key="3">
    <source>
        <dbReference type="Google" id="ProtNLM"/>
    </source>
</evidence>
<dbReference type="RefSeq" id="WP_386735190.1">
    <property type="nucleotide sequence ID" value="NZ_JBHRXI010000010.1"/>
</dbReference>
<comment type="caution">
    <text evidence="1">The sequence shown here is derived from an EMBL/GenBank/DDBJ whole genome shotgun (WGS) entry which is preliminary data.</text>
</comment>
<gene>
    <name evidence="1" type="ORF">ACFORG_09530</name>
</gene>
<keyword evidence="2" id="KW-1185">Reference proteome</keyword>
<dbReference type="EMBL" id="JBHRXI010000010">
    <property type="protein sequence ID" value="MFC3613997.1"/>
    <property type="molecule type" value="Genomic_DNA"/>
</dbReference>
<reference evidence="2" key="1">
    <citation type="journal article" date="2019" name="Int. J. Syst. Evol. Microbiol.">
        <title>The Global Catalogue of Microorganisms (GCM) 10K type strain sequencing project: providing services to taxonomists for standard genome sequencing and annotation.</title>
        <authorList>
            <consortium name="The Broad Institute Genomics Platform"/>
            <consortium name="The Broad Institute Genome Sequencing Center for Infectious Disease"/>
            <person name="Wu L."/>
            <person name="Ma J."/>
        </authorList>
    </citation>
    <scope>NUCLEOTIDE SEQUENCE [LARGE SCALE GENOMIC DNA]</scope>
    <source>
        <strain evidence="2">KCTC 42911</strain>
    </source>
</reference>
<name>A0ABV7TGK4_9RHOB</name>
<protein>
    <recommendedName>
        <fullName evidence="3">Transposase</fullName>
    </recommendedName>
</protein>
<accession>A0ABV7TGK4</accession>
<proteinExistence type="predicted"/>
<organism evidence="1 2">
    <name type="scientific">Lutimaribacter marinistellae</name>
    <dbReference type="NCBI Taxonomy" id="1820329"/>
    <lineage>
        <taxon>Bacteria</taxon>
        <taxon>Pseudomonadati</taxon>
        <taxon>Pseudomonadota</taxon>
        <taxon>Alphaproteobacteria</taxon>
        <taxon>Rhodobacterales</taxon>
        <taxon>Roseobacteraceae</taxon>
        <taxon>Lutimaribacter</taxon>
    </lineage>
</organism>
<evidence type="ECO:0000313" key="2">
    <source>
        <dbReference type="Proteomes" id="UP001595629"/>
    </source>
</evidence>
<evidence type="ECO:0000313" key="1">
    <source>
        <dbReference type="EMBL" id="MFC3613997.1"/>
    </source>
</evidence>